<dbReference type="PANTHER" id="PTHR42879:SF6">
    <property type="entry name" value="NADPH-DEPENDENT REDUCTASE BACG"/>
    <property type="match status" value="1"/>
</dbReference>
<dbReference type="EMBL" id="JAGGLC010000002">
    <property type="protein sequence ID" value="MBP1986543.1"/>
    <property type="molecule type" value="Genomic_DNA"/>
</dbReference>
<dbReference type="InterPro" id="IPR050259">
    <property type="entry name" value="SDR"/>
</dbReference>
<gene>
    <name evidence="2" type="ORF">J2753_001037</name>
</gene>
<organism evidence="2 3">
    <name type="scientific">Halolamina salifodinae</name>
    <dbReference type="NCBI Taxonomy" id="1202767"/>
    <lineage>
        <taxon>Archaea</taxon>
        <taxon>Methanobacteriati</taxon>
        <taxon>Methanobacteriota</taxon>
        <taxon>Stenosarchaea group</taxon>
        <taxon>Halobacteria</taxon>
        <taxon>Halobacteriales</taxon>
        <taxon>Haloferacaceae</taxon>
    </lineage>
</organism>
<dbReference type="AlphaFoldDB" id="A0A8T4GWU9"/>
<accession>A0A8T4GWU9</accession>
<protein>
    <submittedName>
        <fullName evidence="2">3-oxoacyl-[acyl-carrier protein] reductase</fullName>
        <ecNumber evidence="2">1.1.1.100</ecNumber>
    </submittedName>
</protein>
<keyword evidence="2" id="KW-0560">Oxidoreductase</keyword>
<evidence type="ECO:0000313" key="2">
    <source>
        <dbReference type="EMBL" id="MBP1986543.1"/>
    </source>
</evidence>
<dbReference type="RefSeq" id="WP_209490846.1">
    <property type="nucleotide sequence ID" value="NZ_JAGGLC010000002.1"/>
</dbReference>
<dbReference type="PRINTS" id="PR00081">
    <property type="entry name" value="GDHRDH"/>
</dbReference>
<dbReference type="PANTHER" id="PTHR42879">
    <property type="entry name" value="3-OXOACYL-(ACYL-CARRIER-PROTEIN) REDUCTASE"/>
    <property type="match status" value="1"/>
</dbReference>
<dbReference type="Gene3D" id="3.40.50.720">
    <property type="entry name" value="NAD(P)-binding Rossmann-like Domain"/>
    <property type="match status" value="1"/>
</dbReference>
<name>A0A8T4GWU9_9EURY</name>
<dbReference type="Proteomes" id="UP000823736">
    <property type="component" value="Unassembled WGS sequence"/>
</dbReference>
<keyword evidence="3" id="KW-1185">Reference proteome</keyword>
<dbReference type="EC" id="1.1.1.100" evidence="2"/>
<proteinExistence type="inferred from homology"/>
<dbReference type="OrthoDB" id="35501at2157"/>
<dbReference type="InterPro" id="IPR036291">
    <property type="entry name" value="NAD(P)-bd_dom_sf"/>
</dbReference>
<reference evidence="2" key="1">
    <citation type="submission" date="2021-03" db="EMBL/GenBank/DDBJ databases">
        <title>Genomic Encyclopedia of Type Strains, Phase IV (KMG-IV): sequencing the most valuable type-strain genomes for metagenomic binning, comparative biology and taxonomic classification.</title>
        <authorList>
            <person name="Goeker M."/>
        </authorList>
    </citation>
    <scope>NUCLEOTIDE SEQUENCE</scope>
    <source>
        <strain evidence="2">DSM 26232</strain>
    </source>
</reference>
<evidence type="ECO:0000313" key="3">
    <source>
        <dbReference type="Proteomes" id="UP000823736"/>
    </source>
</evidence>
<comment type="similarity">
    <text evidence="1">Belongs to the short-chain dehydrogenases/reductases (SDR) family.</text>
</comment>
<dbReference type="InterPro" id="IPR002347">
    <property type="entry name" value="SDR_fam"/>
</dbReference>
<dbReference type="CDD" id="cd05344">
    <property type="entry name" value="BKR_like_SDR_like"/>
    <property type="match status" value="1"/>
</dbReference>
<evidence type="ECO:0000256" key="1">
    <source>
        <dbReference type="ARBA" id="ARBA00006484"/>
    </source>
</evidence>
<comment type="caution">
    <text evidence="2">The sequence shown here is derived from an EMBL/GenBank/DDBJ whole genome shotgun (WGS) entry which is preliminary data.</text>
</comment>
<dbReference type="Pfam" id="PF13561">
    <property type="entry name" value="adh_short_C2"/>
    <property type="match status" value="1"/>
</dbReference>
<dbReference type="GO" id="GO:0004316">
    <property type="term" value="F:3-oxoacyl-[acyl-carrier-protein] reductase (NADPH) activity"/>
    <property type="evidence" value="ECO:0007669"/>
    <property type="project" value="UniProtKB-EC"/>
</dbReference>
<dbReference type="FunFam" id="3.40.50.720:FF:000084">
    <property type="entry name" value="Short-chain dehydrogenase reductase"/>
    <property type="match status" value="1"/>
</dbReference>
<dbReference type="SUPFAM" id="SSF51735">
    <property type="entry name" value="NAD(P)-binding Rossmann-fold domains"/>
    <property type="match status" value="1"/>
</dbReference>
<sequence>MDLGLADTSALVTASSSGLGKASATALAREGANVVLNGRDGERLAEAVEEVDAVGDGEVVGVQGDLTEKADIEHLVERTVEEFGGIDTLVTSAGGPPSGPFEETTDEDWYQAFDLLVMSAVRTVREAAPHLKESDQGTMTFVTSRSVKEAIDSLVLSNSVRMAVIGLEKTLSKELGPEIRSNAVLPGPHETSRIEELVEQAVDRGDYEDYEEGLADWGAGIPLERIGDPMELGDAVAFLSSPKSSYINGVALPIEGGAGASNL</sequence>